<sequence length="80" mass="9065">MTNDMEPQPGSSKRPSGYFIYPSIYWTPGSTLFKPRTDLETAEKRPAAPKLLKKARKLSCVRQDDYSGLVLPTPEDFNTE</sequence>
<evidence type="ECO:0000313" key="1">
    <source>
        <dbReference type="EMBL" id="PVZ97841.1"/>
    </source>
</evidence>
<name>A0A2U1IYF2_SMIAN</name>
<dbReference type="Proteomes" id="UP000245591">
    <property type="component" value="Unassembled WGS sequence"/>
</dbReference>
<protein>
    <submittedName>
        <fullName evidence="1">Uncharacterized protein</fullName>
    </submittedName>
</protein>
<dbReference type="AlphaFoldDB" id="A0A2U1IYF2"/>
<gene>
    <name evidence="1" type="ORF">BB558_006190</name>
</gene>
<accession>A0A2U1IYF2</accession>
<evidence type="ECO:0000313" key="2">
    <source>
        <dbReference type="Proteomes" id="UP000245591"/>
    </source>
</evidence>
<comment type="caution">
    <text evidence="1">The sequence shown here is derived from an EMBL/GenBank/DDBJ whole genome shotgun (WGS) entry which is preliminary data.</text>
</comment>
<proteinExistence type="predicted"/>
<reference evidence="1 2" key="1">
    <citation type="journal article" date="2018" name="MBio">
        <title>Comparative Genomics Reveals the Core Gene Toolbox for the Fungus-Insect Symbiosis.</title>
        <authorList>
            <person name="Wang Y."/>
            <person name="Stata M."/>
            <person name="Wang W."/>
            <person name="Stajich J.E."/>
            <person name="White M.M."/>
            <person name="Moncalvo J.M."/>
        </authorList>
    </citation>
    <scope>NUCLEOTIDE SEQUENCE [LARGE SCALE GENOMIC DNA]</scope>
    <source>
        <strain evidence="1 2">AUS-126-30</strain>
    </source>
</reference>
<organism evidence="1 2">
    <name type="scientific">Smittium angustum</name>
    <dbReference type="NCBI Taxonomy" id="133377"/>
    <lineage>
        <taxon>Eukaryota</taxon>
        <taxon>Fungi</taxon>
        <taxon>Fungi incertae sedis</taxon>
        <taxon>Zoopagomycota</taxon>
        <taxon>Kickxellomycotina</taxon>
        <taxon>Harpellomycetes</taxon>
        <taxon>Harpellales</taxon>
        <taxon>Legeriomycetaceae</taxon>
        <taxon>Smittium</taxon>
    </lineage>
</organism>
<keyword evidence="2" id="KW-1185">Reference proteome</keyword>
<dbReference type="EMBL" id="MBFU01000719">
    <property type="protein sequence ID" value="PVZ97841.1"/>
    <property type="molecule type" value="Genomic_DNA"/>
</dbReference>